<sequence length="55" mass="6356">MFSRFYRPPASWIAFLRKAWQEKIPERSEDDFFLSSQALEGSLAAKGRQSKTFAA</sequence>
<reference evidence="1 2" key="1">
    <citation type="submission" date="2008-08" db="EMBL/GenBank/DDBJ databases">
        <title>Draft genome sequence of Bacteroides plebeius (DSM 17135).</title>
        <authorList>
            <person name="Sudarsanam P."/>
            <person name="Ley R."/>
            <person name="Guruge J."/>
            <person name="Turnbaugh P.J."/>
            <person name="Mahowald M."/>
            <person name="Liep D."/>
            <person name="Gordon J."/>
        </authorList>
    </citation>
    <scope>NUCLEOTIDE SEQUENCE [LARGE SCALE GENOMIC DNA]</scope>
    <source>
        <strain evidence="2">DSM 17135 / JCM 12973 / M2</strain>
    </source>
</reference>
<proteinExistence type="predicted"/>
<dbReference type="AlphaFoldDB" id="B5CYB6"/>
<protein>
    <submittedName>
        <fullName evidence="1">Uncharacterized protein</fullName>
    </submittedName>
</protein>
<dbReference type="HOGENOM" id="CLU_212505_0_0_10"/>
<accession>B5CYB6</accession>
<dbReference type="EMBL" id="ABQC02000019">
    <property type="protein sequence ID" value="EDY95447.1"/>
    <property type="molecule type" value="Genomic_DNA"/>
</dbReference>
<reference evidence="1 2" key="2">
    <citation type="submission" date="2008-08" db="EMBL/GenBank/DDBJ databases">
        <authorList>
            <person name="Fulton L."/>
            <person name="Clifton S."/>
            <person name="Fulton B."/>
            <person name="Xu J."/>
            <person name="Minx P."/>
            <person name="Pepin K.H."/>
            <person name="Johnson M."/>
            <person name="Thiruvilangam P."/>
            <person name="Bhonagiri V."/>
            <person name="Nash W.E."/>
            <person name="Mardis E.R."/>
            <person name="Wilson R.K."/>
        </authorList>
    </citation>
    <scope>NUCLEOTIDE SEQUENCE [LARGE SCALE GENOMIC DNA]</scope>
    <source>
        <strain evidence="2">DSM 17135 / JCM 12973 / M2</strain>
    </source>
</reference>
<dbReference type="Proteomes" id="UP000003452">
    <property type="component" value="Unassembled WGS sequence"/>
</dbReference>
<evidence type="ECO:0000313" key="2">
    <source>
        <dbReference type="Proteomes" id="UP000003452"/>
    </source>
</evidence>
<dbReference type="eggNOG" id="ENOG5031MGZ">
    <property type="taxonomic scope" value="Bacteria"/>
</dbReference>
<name>B5CYB6_PHOPM</name>
<organism evidence="1 2">
    <name type="scientific">Phocaeicola plebeius (strain DSM 17135 / JCM 12973 / CCUG 54634 / M2)</name>
    <name type="common">Bacteroides plebeius</name>
    <dbReference type="NCBI Taxonomy" id="484018"/>
    <lineage>
        <taxon>Bacteria</taxon>
        <taxon>Pseudomonadati</taxon>
        <taxon>Bacteroidota</taxon>
        <taxon>Bacteroidia</taxon>
        <taxon>Bacteroidales</taxon>
        <taxon>Bacteroidaceae</taxon>
        <taxon>Phocaeicola</taxon>
    </lineage>
</organism>
<comment type="caution">
    <text evidence="1">The sequence shown here is derived from an EMBL/GenBank/DDBJ whole genome shotgun (WGS) entry which is preliminary data.</text>
</comment>
<evidence type="ECO:0000313" key="1">
    <source>
        <dbReference type="EMBL" id="EDY95447.1"/>
    </source>
</evidence>
<gene>
    <name evidence="1" type="ORF">BACPLE_01713</name>
</gene>